<dbReference type="GO" id="GO:0016810">
    <property type="term" value="F:hydrolase activity, acting on carbon-nitrogen (but not peptide) bonds"/>
    <property type="evidence" value="ECO:0007669"/>
    <property type="project" value="InterPro"/>
</dbReference>
<dbReference type="STRING" id="1440762.Y882_05215"/>
<dbReference type="InterPro" id="IPR011059">
    <property type="entry name" value="Metal-dep_hydrolase_composite"/>
</dbReference>
<evidence type="ECO:0000259" key="2">
    <source>
        <dbReference type="Pfam" id="PF01979"/>
    </source>
</evidence>
<feature type="chain" id="PRO_5005198250" evidence="1">
    <location>
        <begin position="24"/>
        <end position="477"/>
    </location>
</feature>
<proteinExistence type="predicted"/>
<dbReference type="Gene3D" id="3.20.20.140">
    <property type="entry name" value="Metal-dependent hydrolases"/>
    <property type="match status" value="2"/>
</dbReference>
<dbReference type="EMBL" id="JPLA01000013">
    <property type="protein sequence ID" value="KLD64827.1"/>
    <property type="molecule type" value="Genomic_DNA"/>
</dbReference>
<feature type="domain" description="Amidohydrolase-related" evidence="2">
    <location>
        <begin position="367"/>
        <end position="458"/>
    </location>
</feature>
<dbReference type="Proteomes" id="UP000035481">
    <property type="component" value="Unassembled WGS sequence"/>
</dbReference>
<gene>
    <name evidence="3" type="ORF">Y882_05215</name>
</gene>
<dbReference type="AlphaFoldDB" id="A0A0G9HAX2"/>
<organism evidence="3 4">
    <name type="scientific">Dyella japonica DSM 16301</name>
    <dbReference type="NCBI Taxonomy" id="1440762"/>
    <lineage>
        <taxon>Bacteria</taxon>
        <taxon>Pseudomonadati</taxon>
        <taxon>Pseudomonadota</taxon>
        <taxon>Gammaproteobacteria</taxon>
        <taxon>Lysobacterales</taxon>
        <taxon>Rhodanobacteraceae</taxon>
        <taxon>Dyella</taxon>
    </lineage>
</organism>
<protein>
    <submittedName>
        <fullName evidence="3">Amidohydrolase</fullName>
    </submittedName>
</protein>
<dbReference type="SUPFAM" id="SSF51338">
    <property type="entry name" value="Composite domain of metallo-dependent hydrolases"/>
    <property type="match status" value="1"/>
</dbReference>
<dbReference type="InterPro" id="IPR032466">
    <property type="entry name" value="Metal_Hydrolase"/>
</dbReference>
<dbReference type="InterPro" id="IPR006680">
    <property type="entry name" value="Amidohydro-rel"/>
</dbReference>
<evidence type="ECO:0000313" key="3">
    <source>
        <dbReference type="EMBL" id="KLD64827.1"/>
    </source>
</evidence>
<dbReference type="InterPro" id="IPR051781">
    <property type="entry name" value="Metallo-dep_Hydrolase"/>
</dbReference>
<name>A0A0G9HAX2_9GAMM</name>
<keyword evidence="3" id="KW-0378">Hydrolase</keyword>
<evidence type="ECO:0000256" key="1">
    <source>
        <dbReference type="SAM" id="SignalP"/>
    </source>
</evidence>
<dbReference type="SUPFAM" id="SSF51556">
    <property type="entry name" value="Metallo-dependent hydrolases"/>
    <property type="match status" value="1"/>
</dbReference>
<evidence type="ECO:0000313" key="4">
    <source>
        <dbReference type="Proteomes" id="UP000035481"/>
    </source>
</evidence>
<dbReference type="OrthoDB" id="9807210at2"/>
<dbReference type="Gene3D" id="2.30.40.10">
    <property type="entry name" value="Urease, subunit C, domain 1"/>
    <property type="match status" value="2"/>
</dbReference>
<feature type="signal peptide" evidence="1">
    <location>
        <begin position="1"/>
        <end position="23"/>
    </location>
</feature>
<comment type="caution">
    <text evidence="3">The sequence shown here is derived from an EMBL/GenBank/DDBJ whole genome shotgun (WGS) entry which is preliminary data.</text>
</comment>
<dbReference type="PATRIC" id="fig|1440762.4.peg.388"/>
<reference evidence="3 4" key="1">
    <citation type="journal article" date="2015" name="Antonie Van Leeuwenhoek">
        <title>A phylogenomic and molecular marker based taxonomic framework for the order Xanthomonadales: proposal to transfer the families Algiphilaceae and Solimonadaceae to the order Nevskiales ord. nov. and to create a new family within the order Xanthomonadales, the family Rhodanobacteraceae fam. nov., containing the genus Rhodanobacter and its closest relatives.</title>
        <authorList>
            <person name="Naushad S."/>
            <person name="Adeolu M."/>
            <person name="Wong S."/>
            <person name="Sohail M."/>
            <person name="Schellhorn H.E."/>
            <person name="Gupta R.S."/>
        </authorList>
    </citation>
    <scope>NUCLEOTIDE SEQUENCE [LARGE SCALE GENOMIC DNA]</scope>
    <source>
        <strain evidence="3 4">DSM 16301</strain>
    </source>
</reference>
<accession>A0A0G9HAX2</accession>
<dbReference type="Pfam" id="PF01979">
    <property type="entry name" value="Amidohydro_1"/>
    <property type="match status" value="1"/>
</dbReference>
<sequence>MALQRSLFTVAITGLLCAASASAADTKPASDKDFVAYDQPLIAFTHATVIDGTGAKAARDQTLVIDHGRIVALGKSSKVKLPQDAKVIDAQGKTLMPGFVMVHEHMFYPAGGAEYNEMSYSFPRLYLAGGTTTMRTAGSMMPYADINVRDAIAKGTVIGPDMDVTGPYLNGPGLPIPAVHVLSGPDDAERTVNYWSDEGVTSYKAYMQISRDELKRVIDTAHERKAKVTAHLCSVTYREAVDMGIDNLEHGFFVASDFVKDKQPDQCPKSPGVNDSLAAVDPKSADVKLLMRDMISHHVALTSTLTVFETFVPNRPKAPQGALDLMLPEVRAQYEATWNKVQGSKARMTPETYLKLARMEKQYADAGGLLLAGTDPTGYGGVVPGYSSKREVELLVEAGFGFEQAVKVATSNGAKYLGRDADVGTLAVGKRADLVVIDGDPAKHVADIEHMAFVFKNGVGYDTQKIFDATRDSVGLH</sequence>
<dbReference type="PANTHER" id="PTHR43135:SF3">
    <property type="entry name" value="ALPHA-D-RIBOSE 1-METHYLPHOSPHONATE 5-TRIPHOSPHATE DIPHOSPHATASE"/>
    <property type="match status" value="1"/>
</dbReference>
<dbReference type="PANTHER" id="PTHR43135">
    <property type="entry name" value="ALPHA-D-RIBOSE 1-METHYLPHOSPHONATE 5-TRIPHOSPHATE DIPHOSPHATASE"/>
    <property type="match status" value="1"/>
</dbReference>
<keyword evidence="1" id="KW-0732">Signal</keyword>
<dbReference type="RefSeq" id="WP_052949688.1">
    <property type="nucleotide sequence ID" value="NZ_JPLA01000013.1"/>
</dbReference>